<organism evidence="2 3">
    <name type="scientific">Cutaneotrichosporon spelunceum</name>
    <dbReference type="NCBI Taxonomy" id="1672016"/>
    <lineage>
        <taxon>Eukaryota</taxon>
        <taxon>Fungi</taxon>
        <taxon>Dikarya</taxon>
        <taxon>Basidiomycota</taxon>
        <taxon>Agaricomycotina</taxon>
        <taxon>Tremellomycetes</taxon>
        <taxon>Trichosporonales</taxon>
        <taxon>Trichosporonaceae</taxon>
        <taxon>Cutaneotrichosporon</taxon>
    </lineage>
</organism>
<proteinExistence type="predicted"/>
<dbReference type="EMBL" id="BTCM01000001">
    <property type="protein sequence ID" value="GMK54720.1"/>
    <property type="molecule type" value="Genomic_DNA"/>
</dbReference>
<reference evidence="2" key="2">
    <citation type="submission" date="2023-06" db="EMBL/GenBank/DDBJ databases">
        <authorList>
            <person name="Kobayashi Y."/>
            <person name="Kayamori A."/>
            <person name="Aoki K."/>
            <person name="Shiwa Y."/>
            <person name="Fujita N."/>
            <person name="Sugita T."/>
            <person name="Iwasaki W."/>
            <person name="Tanaka N."/>
            <person name="Takashima M."/>
        </authorList>
    </citation>
    <scope>NUCLEOTIDE SEQUENCE</scope>
    <source>
        <strain evidence="2">HIS016</strain>
    </source>
</reference>
<evidence type="ECO:0000313" key="2">
    <source>
        <dbReference type="EMBL" id="GMK54720.1"/>
    </source>
</evidence>
<gene>
    <name evidence="2" type="ORF">CspeluHIS016_0113060</name>
</gene>
<protein>
    <submittedName>
        <fullName evidence="2">Uncharacterized protein</fullName>
    </submittedName>
</protein>
<reference evidence="2" key="1">
    <citation type="journal article" date="2023" name="BMC Genomics">
        <title>Chromosome-level genome assemblies of Cutaneotrichosporon spp. (Trichosporonales, Basidiomycota) reveal imbalanced evolution between nucleotide sequences and chromosome synteny.</title>
        <authorList>
            <person name="Kobayashi Y."/>
            <person name="Kayamori A."/>
            <person name="Aoki K."/>
            <person name="Shiwa Y."/>
            <person name="Matsutani M."/>
            <person name="Fujita N."/>
            <person name="Sugita T."/>
            <person name="Iwasaki W."/>
            <person name="Tanaka N."/>
            <person name="Takashima M."/>
        </authorList>
    </citation>
    <scope>NUCLEOTIDE SEQUENCE</scope>
    <source>
        <strain evidence="2">HIS016</strain>
    </source>
</reference>
<comment type="caution">
    <text evidence="2">The sequence shown here is derived from an EMBL/GenBank/DDBJ whole genome shotgun (WGS) entry which is preliminary data.</text>
</comment>
<evidence type="ECO:0000313" key="3">
    <source>
        <dbReference type="Proteomes" id="UP001222932"/>
    </source>
</evidence>
<sequence>MGIGFFQHNRKVSKSKSMSPATSRPDRLCLRVLVDSGPNARDVFDIRVNGHDSVDAIRTAVAAQIGHSSMSLFKVSIPWQANYQASAYTERYGVPASLLSIFPGYNLDNPSELSASGGVRLPAYTSGMGSLRSRRSMGWKAAAGAPTVGDWFPGGGSADAIDLLVRTASSSNTMCATTPSKLVTLAARFTTSSSDYPTEEVTLVDIAPTATIAELKAALLLAAGRPTPAGCLDSLLLWRVDMSAYELAYLDAQGALDDGQRPATLPCGAAPSIPLNELKACVGDYISPQCSRADPFHIDLSAHIESSAVSVLAPRTIAPPLTYPMPTYLLEPPRERRRSVAPLPIDNYRYSNISAWASATETASDYGLVEPECTYASPPLPEEDLDAGRPLVCAVGYESLGSPGLVGLGITMLPTPSTDTCSSRDDEFASFPPTPLMESDGKFEASVSTLSLGWSPVSKDESQTPKHLQALYVRATPTFA</sequence>
<name>A0AAD3TQ13_9TREE</name>
<accession>A0AAD3TQ13</accession>
<dbReference type="Proteomes" id="UP001222932">
    <property type="component" value="Unassembled WGS sequence"/>
</dbReference>
<keyword evidence="3" id="KW-1185">Reference proteome</keyword>
<evidence type="ECO:0000256" key="1">
    <source>
        <dbReference type="SAM" id="MobiDB-lite"/>
    </source>
</evidence>
<dbReference type="AlphaFoldDB" id="A0AAD3TQ13"/>
<feature type="region of interest" description="Disordered" evidence="1">
    <location>
        <begin position="1"/>
        <end position="23"/>
    </location>
</feature>